<feature type="compositionally biased region" description="Polar residues" evidence="1">
    <location>
        <begin position="140"/>
        <end position="157"/>
    </location>
</feature>
<evidence type="ECO:0000313" key="2">
    <source>
        <dbReference type="EMBL" id="MXY33798.1"/>
    </source>
</evidence>
<sequence length="439" mass="49439">MKACKVDEEQLAAWIDGATGTIQYLGPAITQRLAHKILAAEKRTGEQSHVVIQLDDEMDRRGYGQTVGIRTLHDDGANIQHRDGLRIAAFTAPGIGVVWSPIAERVDPIDRISVNGIWMEGPELRELRRWMGRMMGVQGPEQSATQDPSSDTAQSAGLEQGAIPREEASVGTNQHATGGSWSETVDQRLVPAEPEAHLRAVNERKIKEVENHLEEHPPRDFKEEKEAEVYQGYVGFVEIHVTGASLSGVTTLAIPKELTELGLEADLRERLSERMRIDLSGSVDLGVREVNALVDAFRKLFTKQMGPPLGRIYKKSDWPYMQSKWSEIGNLVDSANERIKNSMHAAVEKIIWDAAKDWAKAIHENPSIKNGTYTDAKIHKLLMDQWDRKQRATEVRLQLFAKDLTWATLNNRQVRKKIEEAYPELRETGLYKSRRAWSS</sequence>
<dbReference type="AlphaFoldDB" id="A0A6B0XZ44"/>
<proteinExistence type="predicted"/>
<accession>A0A6B0XZ44</accession>
<protein>
    <submittedName>
        <fullName evidence="2">Uncharacterized protein</fullName>
    </submittedName>
</protein>
<feature type="region of interest" description="Disordered" evidence="1">
    <location>
        <begin position="138"/>
        <end position="158"/>
    </location>
</feature>
<dbReference type="EMBL" id="VXRY01000275">
    <property type="protein sequence ID" value="MXY33798.1"/>
    <property type="molecule type" value="Genomic_DNA"/>
</dbReference>
<comment type="caution">
    <text evidence="2">The sequence shown here is derived from an EMBL/GenBank/DDBJ whole genome shotgun (WGS) entry which is preliminary data.</text>
</comment>
<evidence type="ECO:0000256" key="1">
    <source>
        <dbReference type="SAM" id="MobiDB-lite"/>
    </source>
</evidence>
<organism evidence="2">
    <name type="scientific">Boseongicola sp. SB0664_bin_43</name>
    <dbReference type="NCBI Taxonomy" id="2604844"/>
    <lineage>
        <taxon>Bacteria</taxon>
        <taxon>Pseudomonadati</taxon>
        <taxon>Pseudomonadota</taxon>
        <taxon>Alphaproteobacteria</taxon>
        <taxon>Rhodobacterales</taxon>
        <taxon>Paracoccaceae</taxon>
        <taxon>Boseongicola</taxon>
    </lineage>
</organism>
<name>A0A6B0XZ44_9RHOB</name>
<reference evidence="2" key="1">
    <citation type="submission" date="2019-09" db="EMBL/GenBank/DDBJ databases">
        <title>Characterisation of the sponge microbiome using genome-centric metagenomics.</title>
        <authorList>
            <person name="Engelberts J.P."/>
            <person name="Robbins S.J."/>
            <person name="De Goeij J.M."/>
            <person name="Aranda M."/>
            <person name="Bell S.C."/>
            <person name="Webster N.S."/>
        </authorList>
    </citation>
    <scope>NUCLEOTIDE SEQUENCE</scope>
    <source>
        <strain evidence="2">SB0664_bin_43</strain>
    </source>
</reference>
<gene>
    <name evidence="2" type="ORF">F4Y60_06865</name>
</gene>